<sequence>MGNCTVKGNAVGCSPREAASAANCSVRRAAVVAPCPGGGPVRVVTGSGGVLEFEGPVDVGEVLKGYPGYGIFRRGAAVSPMFHWERLHHGRLYYLLPLHRKRAGRTAVAASGGDPSLSNLEVLPPVMKGVWRVRVAMDAEDLAAVFAEEVDIEALIERMRVLAATTRGLAGATKS</sequence>
<gene>
    <name evidence="1" type="ORF">SI8410_06008136</name>
</gene>
<organism evidence="1 2">
    <name type="scientific">Spirodela intermedia</name>
    <name type="common">Intermediate duckweed</name>
    <dbReference type="NCBI Taxonomy" id="51605"/>
    <lineage>
        <taxon>Eukaryota</taxon>
        <taxon>Viridiplantae</taxon>
        <taxon>Streptophyta</taxon>
        <taxon>Embryophyta</taxon>
        <taxon>Tracheophyta</taxon>
        <taxon>Spermatophyta</taxon>
        <taxon>Magnoliopsida</taxon>
        <taxon>Liliopsida</taxon>
        <taxon>Araceae</taxon>
        <taxon>Lemnoideae</taxon>
        <taxon>Spirodela</taxon>
    </lineage>
</organism>
<dbReference type="InterPro" id="IPR025322">
    <property type="entry name" value="PADRE_dom"/>
</dbReference>
<evidence type="ECO:0000313" key="1">
    <source>
        <dbReference type="EMBL" id="CAA7397471.1"/>
    </source>
</evidence>
<dbReference type="PANTHER" id="PTHR33148:SF33">
    <property type="entry name" value="DUF4228 DOMAIN PROTEIN"/>
    <property type="match status" value="1"/>
</dbReference>
<dbReference type="Proteomes" id="UP000663760">
    <property type="component" value="Chromosome 6"/>
</dbReference>
<evidence type="ECO:0000313" key="2">
    <source>
        <dbReference type="Proteomes" id="UP000663760"/>
    </source>
</evidence>
<dbReference type="AlphaFoldDB" id="A0A7I8KIF6"/>
<dbReference type="Pfam" id="PF14009">
    <property type="entry name" value="PADRE"/>
    <property type="match status" value="1"/>
</dbReference>
<reference evidence="1" key="1">
    <citation type="submission" date="2020-02" db="EMBL/GenBank/DDBJ databases">
        <authorList>
            <person name="Scholz U."/>
            <person name="Mascher M."/>
            <person name="Fiebig A."/>
        </authorList>
    </citation>
    <scope>NUCLEOTIDE SEQUENCE</scope>
</reference>
<dbReference type="PANTHER" id="PTHR33148">
    <property type="entry name" value="PLASTID MOVEMENT IMPAIRED PROTEIN-RELATED"/>
    <property type="match status" value="1"/>
</dbReference>
<proteinExistence type="predicted"/>
<dbReference type="OrthoDB" id="1916282at2759"/>
<accession>A0A7I8KIF6</accession>
<dbReference type="EMBL" id="LR746269">
    <property type="protein sequence ID" value="CAA7397471.1"/>
    <property type="molecule type" value="Genomic_DNA"/>
</dbReference>
<protein>
    <submittedName>
        <fullName evidence="1">Uncharacterized protein</fullName>
    </submittedName>
</protein>
<keyword evidence="2" id="KW-1185">Reference proteome</keyword>
<name>A0A7I8KIF6_SPIIN</name>